<feature type="compositionally biased region" description="Pro residues" evidence="1">
    <location>
        <begin position="54"/>
        <end position="78"/>
    </location>
</feature>
<dbReference type="EMBL" id="LGLN01000057">
    <property type="protein sequence ID" value="KPC29679.1"/>
    <property type="molecule type" value="Genomic_DNA"/>
</dbReference>
<reference evidence="2 3" key="1">
    <citation type="submission" date="2015-07" db="EMBL/GenBank/DDBJ databases">
        <authorList>
            <person name="Noorani M."/>
        </authorList>
    </citation>
    <scope>NUCLEOTIDE SEQUENCE [LARGE SCALE GENOMIC DNA]</scope>
    <source>
        <strain evidence="2 3">0788_9</strain>
    </source>
</reference>
<organism evidence="2 3">
    <name type="scientific">Pseudomonas syringae pv. cilantro</name>
    <dbReference type="NCBI Taxonomy" id="81035"/>
    <lineage>
        <taxon>Bacteria</taxon>
        <taxon>Pseudomonadati</taxon>
        <taxon>Pseudomonadota</taxon>
        <taxon>Gammaproteobacteria</taxon>
        <taxon>Pseudomonadales</taxon>
        <taxon>Pseudomonadaceae</taxon>
        <taxon>Pseudomonas</taxon>
        <taxon>Pseudomonas syringae</taxon>
    </lineage>
</organism>
<sequence length="87" mass="9206">MQRVLANAGTTTVTVPALEGGSPEPNKLQRAQAPASTVDPTYESWDVLRQFPRYLPPAQPPASAPSAPPAVPASPPEQPSNHPQEDQ</sequence>
<proteinExistence type="predicted"/>
<protein>
    <submittedName>
        <fullName evidence="2">VirB1</fullName>
    </submittedName>
</protein>
<feature type="region of interest" description="Disordered" evidence="1">
    <location>
        <begin position="1"/>
        <end position="41"/>
    </location>
</feature>
<gene>
    <name evidence="2" type="ORF">ABJ99_4286</name>
</gene>
<dbReference type="Proteomes" id="UP000037891">
    <property type="component" value="Unassembled WGS sequence"/>
</dbReference>
<evidence type="ECO:0000256" key="1">
    <source>
        <dbReference type="SAM" id="MobiDB-lite"/>
    </source>
</evidence>
<reference evidence="2 3" key="2">
    <citation type="submission" date="2015-10" db="EMBL/GenBank/DDBJ databases">
        <title>Comparative genomics and high-throughput reverse genetic screens identify a new phytobacterial MAMP and an Arabidopsis receptor required for immune elicitation.</title>
        <authorList>
            <person name="Mott G.A."/>
            <person name="Thakur S."/>
            <person name="Wang P.W."/>
            <person name="Desveaux D."/>
            <person name="Guttman D.S."/>
        </authorList>
    </citation>
    <scope>NUCLEOTIDE SEQUENCE [LARGE SCALE GENOMIC DNA]</scope>
    <source>
        <strain evidence="2 3">0788_9</strain>
    </source>
</reference>
<evidence type="ECO:0000313" key="3">
    <source>
        <dbReference type="Proteomes" id="UP000037891"/>
    </source>
</evidence>
<comment type="caution">
    <text evidence="2">The sequence shown here is derived from an EMBL/GenBank/DDBJ whole genome shotgun (WGS) entry which is preliminary data.</text>
</comment>
<name>A0A0N0XBF9_PSESX</name>
<feature type="region of interest" description="Disordered" evidence="1">
    <location>
        <begin position="53"/>
        <end position="87"/>
    </location>
</feature>
<evidence type="ECO:0000313" key="2">
    <source>
        <dbReference type="EMBL" id="KPC29679.1"/>
    </source>
</evidence>
<accession>A0A0N0XBF9</accession>
<dbReference type="AlphaFoldDB" id="A0A0N0XBF9"/>
<dbReference type="PATRIC" id="fig|81035.3.peg.4581"/>